<organism evidence="1 2">
    <name type="scientific">Austropuccinia psidii MF-1</name>
    <dbReference type="NCBI Taxonomy" id="1389203"/>
    <lineage>
        <taxon>Eukaryota</taxon>
        <taxon>Fungi</taxon>
        <taxon>Dikarya</taxon>
        <taxon>Basidiomycota</taxon>
        <taxon>Pucciniomycotina</taxon>
        <taxon>Pucciniomycetes</taxon>
        <taxon>Pucciniales</taxon>
        <taxon>Sphaerophragmiaceae</taxon>
        <taxon>Austropuccinia</taxon>
    </lineage>
</organism>
<evidence type="ECO:0000313" key="2">
    <source>
        <dbReference type="Proteomes" id="UP000765509"/>
    </source>
</evidence>
<proteinExistence type="predicted"/>
<keyword evidence="2" id="KW-1185">Reference proteome</keyword>
<accession>A0A9Q3PSI4</accession>
<gene>
    <name evidence="1" type="ORF">O181_110577</name>
</gene>
<protein>
    <submittedName>
        <fullName evidence="1">Uncharacterized protein</fullName>
    </submittedName>
</protein>
<dbReference type="AlphaFoldDB" id="A0A9Q3PSI4"/>
<dbReference type="Proteomes" id="UP000765509">
    <property type="component" value="Unassembled WGS sequence"/>
</dbReference>
<name>A0A9Q3PSI4_9BASI</name>
<comment type="caution">
    <text evidence="1">The sequence shown here is derived from an EMBL/GenBank/DDBJ whole genome shotgun (WGS) entry which is preliminary data.</text>
</comment>
<sequence length="191" mass="21446">MMAELLASTIATTREKPLQHSPLLKSVTAKEIKPLPTILTNHRRVKFVKSHQEKLIVSFSHVFSCPLLYSPRNTVVPFAAEPRRIRVVQGESLSQRRTCDPGTFFYPLATIHTSSYTNLLNRLFALETPPVPNAITKIPKVSPRKKAIKGLHFIAMRSNTWKISPLSSFSPAHNELMIFGMTIGPFAASWI</sequence>
<reference evidence="1" key="1">
    <citation type="submission" date="2021-03" db="EMBL/GenBank/DDBJ databases">
        <title>Draft genome sequence of rust myrtle Austropuccinia psidii MF-1, a brazilian biotype.</title>
        <authorList>
            <person name="Quecine M.C."/>
            <person name="Pachon D.M.R."/>
            <person name="Bonatelli M.L."/>
            <person name="Correr F.H."/>
            <person name="Franceschini L.M."/>
            <person name="Leite T.F."/>
            <person name="Margarido G.R.A."/>
            <person name="Almeida C.A."/>
            <person name="Ferrarezi J.A."/>
            <person name="Labate C.A."/>
        </authorList>
    </citation>
    <scope>NUCLEOTIDE SEQUENCE</scope>
    <source>
        <strain evidence="1">MF-1</strain>
    </source>
</reference>
<dbReference type="EMBL" id="AVOT02087034">
    <property type="protein sequence ID" value="MBW0570862.1"/>
    <property type="molecule type" value="Genomic_DNA"/>
</dbReference>
<evidence type="ECO:0000313" key="1">
    <source>
        <dbReference type="EMBL" id="MBW0570862.1"/>
    </source>
</evidence>